<dbReference type="CDD" id="cd03257">
    <property type="entry name" value="ABC_NikE_OppD_transporters"/>
    <property type="match status" value="1"/>
</dbReference>
<proteinExistence type="inferred from homology"/>
<keyword evidence="8" id="KW-1278">Translocase</keyword>
<keyword evidence="7 11" id="KW-0067">ATP-binding</keyword>
<dbReference type="GO" id="GO:0015833">
    <property type="term" value="P:peptide transport"/>
    <property type="evidence" value="ECO:0007669"/>
    <property type="project" value="InterPro"/>
</dbReference>
<comment type="caution">
    <text evidence="11">The sequence shown here is derived from an EMBL/GenBank/DDBJ whole genome shotgun (WGS) entry which is preliminary data.</text>
</comment>
<dbReference type="Pfam" id="PF08352">
    <property type="entry name" value="oligo_HPY"/>
    <property type="match status" value="1"/>
</dbReference>
<dbReference type="GO" id="GO:0016887">
    <property type="term" value="F:ATP hydrolysis activity"/>
    <property type="evidence" value="ECO:0007669"/>
    <property type="project" value="InterPro"/>
</dbReference>
<dbReference type="PROSITE" id="PS50893">
    <property type="entry name" value="ABC_TRANSPORTER_2"/>
    <property type="match status" value="1"/>
</dbReference>
<dbReference type="GO" id="GO:0005524">
    <property type="term" value="F:ATP binding"/>
    <property type="evidence" value="ECO:0007669"/>
    <property type="project" value="UniProtKB-KW"/>
</dbReference>
<keyword evidence="3" id="KW-0813">Transport</keyword>
<sequence>MAEPLTAGTTAPPTGLLSIENLTVDFHTPRGTARAVDGVSLGLFPGEILGLAGESGCGKSTLAMAVPRLLRDPAVITGGRVRLGDGDGDGVDLLGLSDEELRRVRWRDIAVVFQNAMNALNPVLRVEAQLVDVIRTHERTGRREARERAARLCGLVGIGADRLRAYPHELSGGMRQRIAIAIALALRPRLLIMDEPTTALDVVVQREIIAEVRRLQERLGFAVLFITHDISLLVEISDRIAIMYAGEVVELADARTILDDPAHPYTRGLLASFPTLHGDDTRLTGIPGAPPDLVDPPPGCRFAPRCPSAHDRCRAERPVRVTVGDRDVACHLYGPAEVTP</sequence>
<comment type="similarity">
    <text evidence="2">Belongs to the ABC transporter superfamily.</text>
</comment>
<dbReference type="InterPro" id="IPR027417">
    <property type="entry name" value="P-loop_NTPase"/>
</dbReference>
<dbReference type="Pfam" id="PF00005">
    <property type="entry name" value="ABC_tran"/>
    <property type="match status" value="1"/>
</dbReference>
<organism evidence="11 12">
    <name type="scientific">Streptosporangium sandarakinum</name>
    <dbReference type="NCBI Taxonomy" id="1260955"/>
    <lineage>
        <taxon>Bacteria</taxon>
        <taxon>Bacillati</taxon>
        <taxon>Actinomycetota</taxon>
        <taxon>Actinomycetes</taxon>
        <taxon>Streptosporangiales</taxon>
        <taxon>Streptosporangiaceae</taxon>
        <taxon>Streptosporangium</taxon>
    </lineage>
</organism>
<dbReference type="FunFam" id="3.40.50.300:FF:000016">
    <property type="entry name" value="Oligopeptide ABC transporter ATP-binding component"/>
    <property type="match status" value="1"/>
</dbReference>
<evidence type="ECO:0000259" key="10">
    <source>
        <dbReference type="PROSITE" id="PS50893"/>
    </source>
</evidence>
<dbReference type="PANTHER" id="PTHR43297">
    <property type="entry name" value="OLIGOPEPTIDE TRANSPORT ATP-BINDING PROTEIN APPD"/>
    <property type="match status" value="1"/>
</dbReference>
<dbReference type="GO" id="GO:0005886">
    <property type="term" value="C:plasma membrane"/>
    <property type="evidence" value="ECO:0007669"/>
    <property type="project" value="UniProtKB-SubCell"/>
</dbReference>
<dbReference type="InterPro" id="IPR013563">
    <property type="entry name" value="Oligopep_ABC_C"/>
</dbReference>
<keyword evidence="9" id="KW-0472">Membrane</keyword>
<evidence type="ECO:0000256" key="6">
    <source>
        <dbReference type="ARBA" id="ARBA00022741"/>
    </source>
</evidence>
<evidence type="ECO:0000256" key="3">
    <source>
        <dbReference type="ARBA" id="ARBA00022448"/>
    </source>
</evidence>
<keyword evidence="12" id="KW-1185">Reference proteome</keyword>
<keyword evidence="4" id="KW-1003">Cell membrane</keyword>
<keyword evidence="5" id="KW-0997">Cell inner membrane</keyword>
<name>A0A852V6J2_9ACTN</name>
<dbReference type="InterPro" id="IPR003593">
    <property type="entry name" value="AAA+_ATPase"/>
</dbReference>
<dbReference type="InterPro" id="IPR003439">
    <property type="entry name" value="ABC_transporter-like_ATP-bd"/>
</dbReference>
<evidence type="ECO:0000256" key="1">
    <source>
        <dbReference type="ARBA" id="ARBA00004202"/>
    </source>
</evidence>
<feature type="domain" description="ABC transporter" evidence="10">
    <location>
        <begin position="17"/>
        <end position="270"/>
    </location>
</feature>
<accession>A0A852V6J2</accession>
<dbReference type="Proteomes" id="UP000576393">
    <property type="component" value="Unassembled WGS sequence"/>
</dbReference>
<dbReference type="SMART" id="SM00382">
    <property type="entry name" value="AAA"/>
    <property type="match status" value="1"/>
</dbReference>
<evidence type="ECO:0000256" key="2">
    <source>
        <dbReference type="ARBA" id="ARBA00005417"/>
    </source>
</evidence>
<dbReference type="SUPFAM" id="SSF52540">
    <property type="entry name" value="P-loop containing nucleoside triphosphate hydrolases"/>
    <property type="match status" value="1"/>
</dbReference>
<gene>
    <name evidence="11" type="ORF">HDA43_005947</name>
</gene>
<evidence type="ECO:0000256" key="7">
    <source>
        <dbReference type="ARBA" id="ARBA00022840"/>
    </source>
</evidence>
<evidence type="ECO:0000256" key="8">
    <source>
        <dbReference type="ARBA" id="ARBA00022967"/>
    </source>
</evidence>
<comment type="subcellular location">
    <subcellularLocation>
        <location evidence="1">Cell membrane</location>
        <topology evidence="1">Peripheral membrane protein</topology>
    </subcellularLocation>
</comment>
<dbReference type="InterPro" id="IPR017871">
    <property type="entry name" value="ABC_transporter-like_CS"/>
</dbReference>
<evidence type="ECO:0000313" key="11">
    <source>
        <dbReference type="EMBL" id="NYF43720.1"/>
    </source>
</evidence>
<dbReference type="NCBIfam" id="TIGR01727">
    <property type="entry name" value="oligo_HPY"/>
    <property type="match status" value="1"/>
</dbReference>
<dbReference type="PROSITE" id="PS00211">
    <property type="entry name" value="ABC_TRANSPORTER_1"/>
    <property type="match status" value="1"/>
</dbReference>
<dbReference type="EMBL" id="JACCCO010000003">
    <property type="protein sequence ID" value="NYF43720.1"/>
    <property type="molecule type" value="Genomic_DNA"/>
</dbReference>
<dbReference type="RefSeq" id="WP_312873602.1">
    <property type="nucleotide sequence ID" value="NZ_JACCCO010000003.1"/>
</dbReference>
<evidence type="ECO:0000313" key="12">
    <source>
        <dbReference type="Proteomes" id="UP000576393"/>
    </source>
</evidence>
<reference evidence="11 12" key="1">
    <citation type="submission" date="2020-07" db="EMBL/GenBank/DDBJ databases">
        <title>Sequencing the genomes of 1000 actinobacteria strains.</title>
        <authorList>
            <person name="Klenk H.-P."/>
        </authorList>
    </citation>
    <scope>NUCLEOTIDE SEQUENCE [LARGE SCALE GENOMIC DNA]</scope>
    <source>
        <strain evidence="11 12">DSM 45763</strain>
    </source>
</reference>
<evidence type="ECO:0000256" key="5">
    <source>
        <dbReference type="ARBA" id="ARBA00022519"/>
    </source>
</evidence>
<evidence type="ECO:0000256" key="9">
    <source>
        <dbReference type="ARBA" id="ARBA00023136"/>
    </source>
</evidence>
<protein>
    <submittedName>
        <fullName evidence="11">Peptide/nickel transport system ATP-binding protein</fullName>
    </submittedName>
</protein>
<dbReference type="InterPro" id="IPR050388">
    <property type="entry name" value="ABC_Ni/Peptide_Import"/>
</dbReference>
<dbReference type="PANTHER" id="PTHR43297:SF14">
    <property type="entry name" value="ATPASE AAA-TYPE CORE DOMAIN-CONTAINING PROTEIN"/>
    <property type="match status" value="1"/>
</dbReference>
<evidence type="ECO:0000256" key="4">
    <source>
        <dbReference type="ARBA" id="ARBA00022475"/>
    </source>
</evidence>
<keyword evidence="6" id="KW-0547">Nucleotide-binding</keyword>
<dbReference type="AlphaFoldDB" id="A0A852V6J2"/>
<dbReference type="Gene3D" id="3.40.50.300">
    <property type="entry name" value="P-loop containing nucleotide triphosphate hydrolases"/>
    <property type="match status" value="1"/>
</dbReference>